<dbReference type="SUPFAM" id="SSF55874">
    <property type="entry name" value="ATPase domain of HSP90 chaperone/DNA topoisomerase II/histidine kinase"/>
    <property type="match status" value="1"/>
</dbReference>
<dbReference type="InterPro" id="IPR025847">
    <property type="entry name" value="MEDS_domain"/>
</dbReference>
<gene>
    <name evidence="4" type="ORF">A4G28_13080</name>
</gene>
<dbReference type="Proteomes" id="UP000077342">
    <property type="component" value="Unassembled WGS sequence"/>
</dbReference>
<dbReference type="RefSeq" id="WP_075509113.1">
    <property type="nucleotide sequence ID" value="NZ_CP089224.1"/>
</dbReference>
<protein>
    <recommendedName>
        <fullName evidence="6">Anti-sigma regulatory factor</fullName>
    </recommendedName>
</protein>
<evidence type="ECO:0000259" key="3">
    <source>
        <dbReference type="Pfam" id="PF14417"/>
    </source>
</evidence>
<organism evidence="4 5">
    <name type="scientific">Mycobacterium ostraviense</name>
    <dbReference type="NCBI Taxonomy" id="2738409"/>
    <lineage>
        <taxon>Bacteria</taxon>
        <taxon>Bacillati</taxon>
        <taxon>Actinomycetota</taxon>
        <taxon>Actinomycetes</taxon>
        <taxon>Mycobacteriales</taxon>
        <taxon>Mycobacteriaceae</taxon>
        <taxon>Mycobacterium</taxon>
    </lineage>
</organism>
<sequence length="319" mass="33849">MTTSTHEKPSGLEHFALFYRSEPEYLDAVVPFVLDGLGNDEPVLVAVPEPRLALLRAALGSACQQVTLADLTAVGRNPGRILGVESAFAAGHEGRPVRIVGEPVWPGRTDDEYPACVQHEALVNAAFAGRDATVLCPYDARGLSADVVADARMTHPLVWTDGSADRSPEYAPDDALARYNRPLPANPIAVTYTIRSANDLRPARSVASWYGNGLGLPAATIANLELIATELATNSLEHAGSACRLAFWQHNGYLVCEASDHGQLDDPLAGRRPPARGVAGGRGLFLVNALADLVRTHTGASGTTIQACLRMDSSKRGIA</sequence>
<keyword evidence="1" id="KW-0418">Kinase</keyword>
<feature type="domain" description="MEDS" evidence="3">
    <location>
        <begin position="14"/>
        <end position="156"/>
    </location>
</feature>
<dbReference type="NCBIfam" id="NF041045">
    <property type="entry name" value="RsbA_anti_sig"/>
    <property type="match status" value="1"/>
</dbReference>
<dbReference type="EMBL" id="LWCI01000011">
    <property type="protein sequence ID" value="KZS67945.1"/>
    <property type="molecule type" value="Genomic_DNA"/>
</dbReference>
<evidence type="ECO:0000313" key="5">
    <source>
        <dbReference type="Proteomes" id="UP000077342"/>
    </source>
</evidence>
<keyword evidence="1" id="KW-0723">Serine/threonine-protein kinase</keyword>
<dbReference type="InterPro" id="IPR003594">
    <property type="entry name" value="HATPase_dom"/>
</dbReference>
<evidence type="ECO:0008006" key="6">
    <source>
        <dbReference type="Google" id="ProtNLM"/>
    </source>
</evidence>
<dbReference type="InterPro" id="IPR036890">
    <property type="entry name" value="HATPase_C_sf"/>
</dbReference>
<dbReference type="CDD" id="cd16936">
    <property type="entry name" value="HATPase_RsbW-like"/>
    <property type="match status" value="1"/>
</dbReference>
<feature type="domain" description="Histidine kinase/HSP90-like ATPase" evidence="2">
    <location>
        <begin position="198"/>
        <end position="307"/>
    </location>
</feature>
<dbReference type="InterPro" id="IPR050267">
    <property type="entry name" value="Anti-sigma-factor_SerPK"/>
</dbReference>
<dbReference type="Gene3D" id="3.30.565.10">
    <property type="entry name" value="Histidine kinase-like ATPase, C-terminal domain"/>
    <property type="match status" value="1"/>
</dbReference>
<keyword evidence="5" id="KW-1185">Reference proteome</keyword>
<dbReference type="Pfam" id="PF14417">
    <property type="entry name" value="MEDS"/>
    <property type="match status" value="1"/>
</dbReference>
<dbReference type="PANTHER" id="PTHR35526">
    <property type="entry name" value="ANTI-SIGMA-F FACTOR RSBW-RELATED"/>
    <property type="match status" value="1"/>
</dbReference>
<reference evidence="5" key="1">
    <citation type="submission" date="2016-04" db="EMBL/GenBank/DDBJ databases">
        <authorList>
            <person name="Strapagiel D."/>
            <person name="Borowka P."/>
            <person name="Marciniak B."/>
            <person name="Bakula Z."/>
            <person name="Van Ingen J."/>
            <person name="Safianowska A."/>
            <person name="Dziadek J."/>
            <person name="Jagielski T."/>
        </authorList>
    </citation>
    <scope>NUCLEOTIDE SEQUENCE [LARGE SCALE GENOMIC DNA]</scope>
    <source>
        <strain evidence="5">1010001458</strain>
    </source>
</reference>
<dbReference type="AlphaFoldDB" id="A0A162D5X4"/>
<dbReference type="InterPro" id="IPR047718">
    <property type="entry name" value="RsbA-like_anti_sig"/>
</dbReference>
<evidence type="ECO:0000259" key="2">
    <source>
        <dbReference type="Pfam" id="PF13581"/>
    </source>
</evidence>
<dbReference type="Pfam" id="PF13581">
    <property type="entry name" value="HATPase_c_2"/>
    <property type="match status" value="1"/>
</dbReference>
<evidence type="ECO:0000256" key="1">
    <source>
        <dbReference type="ARBA" id="ARBA00022527"/>
    </source>
</evidence>
<dbReference type="PANTHER" id="PTHR35526:SF3">
    <property type="entry name" value="ANTI-SIGMA-F FACTOR RSBW"/>
    <property type="match status" value="1"/>
</dbReference>
<dbReference type="GO" id="GO:0004674">
    <property type="term" value="F:protein serine/threonine kinase activity"/>
    <property type="evidence" value="ECO:0007669"/>
    <property type="project" value="UniProtKB-KW"/>
</dbReference>
<evidence type="ECO:0000313" key="4">
    <source>
        <dbReference type="EMBL" id="KZS67945.1"/>
    </source>
</evidence>
<proteinExistence type="predicted"/>
<comment type="caution">
    <text evidence="4">The sequence shown here is derived from an EMBL/GenBank/DDBJ whole genome shotgun (WGS) entry which is preliminary data.</text>
</comment>
<keyword evidence="1" id="KW-0808">Transferase</keyword>
<name>A0A162D5X4_9MYCO</name>
<accession>A0A162D5X4</accession>